<protein>
    <submittedName>
        <fullName evidence="1">Uncharacterized protein</fullName>
    </submittedName>
</protein>
<sequence>MTLINAACNMQHLILKEDQLTETKWVHPGEFRKWEDVGRAETRNLVNTLAMHFKEKAPNLLGMQICTPVPNVPHRT</sequence>
<proteinExistence type="predicted"/>
<comment type="caution">
    <text evidence="1">The sequence shown here is derived from an EMBL/GenBank/DDBJ whole genome shotgun (WGS) entry which is preliminary data.</text>
</comment>
<reference evidence="1 2" key="2">
    <citation type="journal article" date="2019" name="G3 (Bethesda)">
        <title>Hybrid Assembly of the Genome of the Entomopathogenic Nematode Steinernema carpocapsae Identifies the X-Chromosome.</title>
        <authorList>
            <person name="Serra L."/>
            <person name="Macchietto M."/>
            <person name="Macias-Munoz A."/>
            <person name="McGill C.J."/>
            <person name="Rodriguez I.M."/>
            <person name="Rodriguez B."/>
            <person name="Murad R."/>
            <person name="Mortazavi A."/>
        </authorList>
    </citation>
    <scope>NUCLEOTIDE SEQUENCE [LARGE SCALE GENOMIC DNA]</scope>
    <source>
        <strain evidence="1 2">ALL</strain>
    </source>
</reference>
<keyword evidence="2" id="KW-1185">Reference proteome</keyword>
<dbReference type="Proteomes" id="UP000298663">
    <property type="component" value="Chromosome X"/>
</dbReference>
<name>A0A4U8V5S4_STECR</name>
<dbReference type="AlphaFoldDB" id="A0A4U8V5S4"/>
<gene>
    <name evidence="1" type="ORF">L596_005983</name>
</gene>
<organism evidence="1 2">
    <name type="scientific">Steinernema carpocapsae</name>
    <name type="common">Entomopathogenic nematode</name>
    <dbReference type="NCBI Taxonomy" id="34508"/>
    <lineage>
        <taxon>Eukaryota</taxon>
        <taxon>Metazoa</taxon>
        <taxon>Ecdysozoa</taxon>
        <taxon>Nematoda</taxon>
        <taxon>Chromadorea</taxon>
        <taxon>Rhabditida</taxon>
        <taxon>Tylenchina</taxon>
        <taxon>Panagrolaimomorpha</taxon>
        <taxon>Strongyloidoidea</taxon>
        <taxon>Steinernematidae</taxon>
        <taxon>Steinernema</taxon>
    </lineage>
</organism>
<accession>A0A4U8V5S4</accession>
<dbReference type="EMBL" id="AZBU02000001">
    <property type="protein sequence ID" value="TMS39467.1"/>
    <property type="molecule type" value="Genomic_DNA"/>
</dbReference>
<evidence type="ECO:0000313" key="2">
    <source>
        <dbReference type="Proteomes" id="UP000298663"/>
    </source>
</evidence>
<evidence type="ECO:0000313" key="1">
    <source>
        <dbReference type="EMBL" id="TMS39467.1"/>
    </source>
</evidence>
<reference evidence="1 2" key="1">
    <citation type="journal article" date="2015" name="Genome Biol.">
        <title>Comparative genomics of Steinernema reveals deeply conserved gene regulatory networks.</title>
        <authorList>
            <person name="Dillman A.R."/>
            <person name="Macchietto M."/>
            <person name="Porter C.F."/>
            <person name="Rogers A."/>
            <person name="Williams B."/>
            <person name="Antoshechkin I."/>
            <person name="Lee M.M."/>
            <person name="Goodwin Z."/>
            <person name="Lu X."/>
            <person name="Lewis E.E."/>
            <person name="Goodrich-Blair H."/>
            <person name="Stock S.P."/>
            <person name="Adams B.J."/>
            <person name="Sternberg P.W."/>
            <person name="Mortazavi A."/>
        </authorList>
    </citation>
    <scope>NUCLEOTIDE SEQUENCE [LARGE SCALE GENOMIC DNA]</scope>
    <source>
        <strain evidence="1 2">ALL</strain>
    </source>
</reference>
<dbReference type="EMBL" id="CM016762">
    <property type="protein sequence ID" value="TMS39467.1"/>
    <property type="molecule type" value="Genomic_DNA"/>
</dbReference>